<dbReference type="AlphaFoldDB" id="A0A8K0KJT1"/>
<proteinExistence type="predicted"/>
<dbReference type="OrthoDB" id="445826at2759"/>
<evidence type="ECO:0008006" key="3">
    <source>
        <dbReference type="Google" id="ProtNLM"/>
    </source>
</evidence>
<dbReference type="PANTHER" id="PTHR47510:SF3">
    <property type="entry name" value="ENDO_EXONUCLEASE_PHOSPHATASE DOMAIN-CONTAINING PROTEIN"/>
    <property type="match status" value="1"/>
</dbReference>
<organism evidence="1 2">
    <name type="scientific">Ladona fulva</name>
    <name type="common">Scarce chaser dragonfly</name>
    <name type="synonym">Libellula fulva</name>
    <dbReference type="NCBI Taxonomy" id="123851"/>
    <lineage>
        <taxon>Eukaryota</taxon>
        <taxon>Metazoa</taxon>
        <taxon>Ecdysozoa</taxon>
        <taxon>Arthropoda</taxon>
        <taxon>Hexapoda</taxon>
        <taxon>Insecta</taxon>
        <taxon>Pterygota</taxon>
        <taxon>Palaeoptera</taxon>
        <taxon>Odonata</taxon>
        <taxon>Epiprocta</taxon>
        <taxon>Anisoptera</taxon>
        <taxon>Libelluloidea</taxon>
        <taxon>Libellulidae</taxon>
        <taxon>Ladona</taxon>
    </lineage>
</organism>
<evidence type="ECO:0000313" key="1">
    <source>
        <dbReference type="EMBL" id="KAG8236357.1"/>
    </source>
</evidence>
<keyword evidence="2" id="KW-1185">Reference proteome</keyword>
<dbReference type="EMBL" id="KZ309017">
    <property type="protein sequence ID" value="KAG8236357.1"/>
    <property type="molecule type" value="Genomic_DNA"/>
</dbReference>
<protein>
    <recommendedName>
        <fullName evidence="3">Reverse transcriptase</fullName>
    </recommendedName>
</protein>
<dbReference type="PANTHER" id="PTHR47510">
    <property type="entry name" value="REVERSE TRANSCRIPTASE DOMAIN-CONTAINING PROTEIN"/>
    <property type="match status" value="1"/>
</dbReference>
<dbReference type="Proteomes" id="UP000792457">
    <property type="component" value="Unassembled WGS sequence"/>
</dbReference>
<reference evidence="1" key="1">
    <citation type="submission" date="2013-04" db="EMBL/GenBank/DDBJ databases">
        <authorList>
            <person name="Qu J."/>
            <person name="Murali S.C."/>
            <person name="Bandaranaike D."/>
            <person name="Bellair M."/>
            <person name="Blankenburg K."/>
            <person name="Chao H."/>
            <person name="Dinh H."/>
            <person name="Doddapaneni H."/>
            <person name="Downs B."/>
            <person name="Dugan-Rocha S."/>
            <person name="Elkadiri S."/>
            <person name="Gnanaolivu R.D."/>
            <person name="Hernandez B."/>
            <person name="Javaid M."/>
            <person name="Jayaseelan J.C."/>
            <person name="Lee S."/>
            <person name="Li M."/>
            <person name="Ming W."/>
            <person name="Munidasa M."/>
            <person name="Muniz J."/>
            <person name="Nguyen L."/>
            <person name="Ongeri F."/>
            <person name="Osuji N."/>
            <person name="Pu L.-L."/>
            <person name="Puazo M."/>
            <person name="Qu C."/>
            <person name="Quiroz J."/>
            <person name="Raj R."/>
            <person name="Weissenberger G."/>
            <person name="Xin Y."/>
            <person name="Zou X."/>
            <person name="Han Y."/>
            <person name="Richards S."/>
            <person name="Worley K."/>
            <person name="Muzny D."/>
            <person name="Gibbs R."/>
        </authorList>
    </citation>
    <scope>NUCLEOTIDE SEQUENCE</scope>
    <source>
        <strain evidence="1">Sampled in the wild</strain>
    </source>
</reference>
<evidence type="ECO:0000313" key="2">
    <source>
        <dbReference type="Proteomes" id="UP000792457"/>
    </source>
</evidence>
<name>A0A8K0KJT1_LADFU</name>
<reference evidence="1" key="2">
    <citation type="submission" date="2017-10" db="EMBL/GenBank/DDBJ databases">
        <title>Ladona fulva Genome sequencing and assembly.</title>
        <authorList>
            <person name="Murali S."/>
            <person name="Richards S."/>
            <person name="Bandaranaike D."/>
            <person name="Bellair M."/>
            <person name="Blankenburg K."/>
            <person name="Chao H."/>
            <person name="Dinh H."/>
            <person name="Doddapaneni H."/>
            <person name="Dugan-Rocha S."/>
            <person name="Elkadiri S."/>
            <person name="Gnanaolivu R."/>
            <person name="Hernandez B."/>
            <person name="Skinner E."/>
            <person name="Javaid M."/>
            <person name="Lee S."/>
            <person name="Li M."/>
            <person name="Ming W."/>
            <person name="Munidasa M."/>
            <person name="Muniz J."/>
            <person name="Nguyen L."/>
            <person name="Hughes D."/>
            <person name="Osuji N."/>
            <person name="Pu L.-L."/>
            <person name="Puazo M."/>
            <person name="Qu C."/>
            <person name="Quiroz J."/>
            <person name="Raj R."/>
            <person name="Weissenberger G."/>
            <person name="Xin Y."/>
            <person name="Zou X."/>
            <person name="Han Y."/>
            <person name="Worley K."/>
            <person name="Muzny D."/>
            <person name="Gibbs R."/>
        </authorList>
    </citation>
    <scope>NUCLEOTIDE SEQUENCE</scope>
    <source>
        <strain evidence="1">Sampled in the wild</strain>
    </source>
</reference>
<gene>
    <name evidence="1" type="ORF">J437_LFUL016577</name>
</gene>
<accession>A0A8K0KJT1</accession>
<comment type="caution">
    <text evidence="1">The sequence shown here is derived from an EMBL/GenBank/DDBJ whole genome shotgun (WGS) entry which is preliminary data.</text>
</comment>
<sequence length="246" mass="28129">MPSSTYESCYEIKTTKHPTTTKNTLKKTWMNPSLLHMMKHRDQLFRRCKKAPANSVHRQAYVSYRNLVSSKIREAKNNYFKNLFSNMLTCSLRSKWFIINNRVGTNKSKTIDDSILKYFGQKSSAKKIADDFARSFVLNVQNAIHTCNYPKSVKLLIGKDINHCFYVHKINRKSLSNIIGKLNNNKPPGYDKIRVSDLKMMSSSLSPLLVKMINLSLESGTVPNDLKETIIRPVYKGGSVTNTNVV</sequence>